<dbReference type="GO" id="GO:0016773">
    <property type="term" value="F:phosphotransferase activity, alcohol group as acceptor"/>
    <property type="evidence" value="ECO:0007669"/>
    <property type="project" value="InterPro"/>
</dbReference>
<dbReference type="InterPro" id="IPR006748">
    <property type="entry name" value="NH2Glyco/OHUrea_AB-resist_kin"/>
</dbReference>
<sequence>MARLHGCDASQQEFPLIEDLYPEAELQARRDNAYERRSRRDARRGEAGLKLLRAAARTIEALIDTPSGRTVLHGDFSNKNILSAGAAFVVIDPIPKLGDPCTDVANYAITQPADQMFDTANQLAHALDLDPRRTERWTAVYAVLQDCQAWREDQAVLDGLLQDAWFRNLLA</sequence>
<organism evidence="1 2">
    <name type="scientific">Microlunatus endophyticus</name>
    <dbReference type="NCBI Taxonomy" id="1716077"/>
    <lineage>
        <taxon>Bacteria</taxon>
        <taxon>Bacillati</taxon>
        <taxon>Actinomycetota</taxon>
        <taxon>Actinomycetes</taxon>
        <taxon>Propionibacteriales</taxon>
        <taxon>Propionibacteriaceae</taxon>
        <taxon>Microlunatus</taxon>
    </lineage>
</organism>
<proteinExistence type="predicted"/>
<reference evidence="1" key="2">
    <citation type="submission" date="2020-09" db="EMBL/GenBank/DDBJ databases">
        <authorList>
            <person name="Sun Q."/>
            <person name="Zhou Y."/>
        </authorList>
    </citation>
    <scope>NUCLEOTIDE SEQUENCE</scope>
    <source>
        <strain evidence="1">CGMCC 4.7306</strain>
    </source>
</reference>
<name>A0A917SEE6_9ACTN</name>
<evidence type="ECO:0000313" key="2">
    <source>
        <dbReference type="Proteomes" id="UP000613840"/>
    </source>
</evidence>
<dbReference type="Proteomes" id="UP000613840">
    <property type="component" value="Unassembled WGS sequence"/>
</dbReference>
<dbReference type="InterPro" id="IPR011009">
    <property type="entry name" value="Kinase-like_dom_sf"/>
</dbReference>
<keyword evidence="2" id="KW-1185">Reference proteome</keyword>
<protein>
    <submittedName>
        <fullName evidence="1">Uncharacterized protein</fullName>
    </submittedName>
</protein>
<dbReference type="SUPFAM" id="SSF56112">
    <property type="entry name" value="Protein kinase-like (PK-like)"/>
    <property type="match status" value="1"/>
</dbReference>
<dbReference type="Pfam" id="PF04655">
    <property type="entry name" value="APH_6_hur"/>
    <property type="match status" value="1"/>
</dbReference>
<evidence type="ECO:0000313" key="1">
    <source>
        <dbReference type="EMBL" id="GGL72366.1"/>
    </source>
</evidence>
<comment type="caution">
    <text evidence="1">The sequence shown here is derived from an EMBL/GenBank/DDBJ whole genome shotgun (WGS) entry which is preliminary data.</text>
</comment>
<gene>
    <name evidence="1" type="ORF">GCM10011575_33360</name>
</gene>
<dbReference type="GO" id="GO:0019748">
    <property type="term" value="P:secondary metabolic process"/>
    <property type="evidence" value="ECO:0007669"/>
    <property type="project" value="InterPro"/>
</dbReference>
<dbReference type="Gene3D" id="3.90.1200.10">
    <property type="match status" value="1"/>
</dbReference>
<dbReference type="AlphaFoldDB" id="A0A917SEE6"/>
<dbReference type="EMBL" id="BMMZ01000008">
    <property type="protein sequence ID" value="GGL72366.1"/>
    <property type="molecule type" value="Genomic_DNA"/>
</dbReference>
<reference evidence="1" key="1">
    <citation type="journal article" date="2014" name="Int. J. Syst. Evol. Microbiol.">
        <title>Complete genome sequence of Corynebacterium casei LMG S-19264T (=DSM 44701T), isolated from a smear-ripened cheese.</title>
        <authorList>
            <consortium name="US DOE Joint Genome Institute (JGI-PGF)"/>
            <person name="Walter F."/>
            <person name="Albersmeier A."/>
            <person name="Kalinowski J."/>
            <person name="Ruckert C."/>
        </authorList>
    </citation>
    <scope>NUCLEOTIDE SEQUENCE</scope>
    <source>
        <strain evidence="1">CGMCC 4.7306</strain>
    </source>
</reference>
<accession>A0A917SEE6</accession>